<dbReference type="GO" id="GO:0005198">
    <property type="term" value="F:structural molecule activity"/>
    <property type="evidence" value="ECO:0007669"/>
    <property type="project" value="InterPro"/>
</dbReference>
<feature type="non-terminal residue" evidence="1">
    <location>
        <position position="1"/>
    </location>
</feature>
<dbReference type="InterPro" id="IPR036952">
    <property type="entry name" value="VP1/VP2"/>
</dbReference>
<sequence length="96" mass="11402">PKYSMTRPMEQKEIWTDLPMITSTWTISLQQRLHMDPNKLQPTARPNERYFDSLETAHTINTYSEYAAVDKATSFYPWGIIWDKQPSTDIRPRMHV</sequence>
<accession>A0A0G2YEW9</accession>
<reference evidence="1" key="1">
    <citation type="submission" date="2015-04" db="EMBL/GenBank/DDBJ databases">
        <title>Metagenomic characterization of fecal virome of Subantarctic and South American fur seals.</title>
        <authorList>
            <person name="Kluge M."/>
            <person name="Campos F.S."/>
            <person name="Tavares M."/>
            <person name="Roehe P.M."/>
            <person name="Giongo A."/>
            <person name="Valdez F.P."/>
            <person name="Franco A.C."/>
        </authorList>
    </citation>
    <scope>NUCLEOTIDE SEQUENCE</scope>
    <source>
        <strain evidence="1">Fur seal/AAUST56/BR/2012</strain>
    </source>
</reference>
<organism evidence="1">
    <name type="scientific">Parvovirus fur seal/AAUST56/BR/2012</name>
    <dbReference type="NCBI Taxonomy" id="1659798"/>
    <lineage>
        <taxon>Viruses</taxon>
        <taxon>Monodnaviria</taxon>
        <taxon>Shotokuvirae</taxon>
        <taxon>Cossaviricota</taxon>
        <taxon>Quintoviricetes</taxon>
        <taxon>Piccovirales</taxon>
        <taxon>Parvoviridae</taxon>
        <taxon>Parvovirinae</taxon>
    </lineage>
</organism>
<protein>
    <submittedName>
        <fullName evidence="1">Putative capsid protein</fullName>
    </submittedName>
</protein>
<dbReference type="InterPro" id="IPR016184">
    <property type="entry name" value="Capsid/spike_ssDNA_virus"/>
</dbReference>
<evidence type="ECO:0000313" key="1">
    <source>
        <dbReference type="EMBL" id="AKI82152.1"/>
    </source>
</evidence>
<dbReference type="EMBL" id="KR261069">
    <property type="protein sequence ID" value="AKI82152.1"/>
    <property type="molecule type" value="Genomic_DNA"/>
</dbReference>
<dbReference type="GO" id="GO:0019028">
    <property type="term" value="C:viral capsid"/>
    <property type="evidence" value="ECO:0007669"/>
    <property type="project" value="InterPro"/>
</dbReference>
<name>A0A0G2YEW9_9VIRU</name>
<dbReference type="SUPFAM" id="SSF88645">
    <property type="entry name" value="ssDNA viruses"/>
    <property type="match status" value="1"/>
</dbReference>
<dbReference type="Gene3D" id="2.170.30.10">
    <property type="entry name" value="Parvovirus coat protein VP1/VP2"/>
    <property type="match status" value="1"/>
</dbReference>
<proteinExistence type="predicted"/>
<feature type="non-terminal residue" evidence="1">
    <location>
        <position position="96"/>
    </location>
</feature>